<dbReference type="EC" id="6.3.3.2" evidence="4"/>
<sequence>MFPALSDLRQAKQAARRAAKARLQVLSPEALQAAGREISHTLFARPDWQAADTVFCFVSLPSEVDTLPILQAALAGGKRLCVPRMLGGGQMEIVCISALETLHPNALGIREPLGGQVLAPADLGARALAVVPCLAVSRDGVRLGRGGGYYDRFLAGFGGHAVLLCPRALVFDSLPAEPWDARFSPADILTGGSSSLPQDGDFPAF</sequence>
<dbReference type="PIRSF" id="PIRSF006806">
    <property type="entry name" value="FTHF_cligase"/>
    <property type="match status" value="1"/>
</dbReference>
<keyword evidence="4" id="KW-0479">Metal-binding</keyword>
<dbReference type="InterPro" id="IPR024185">
    <property type="entry name" value="FTHF_cligase-like_sf"/>
</dbReference>
<keyword evidence="3 4" id="KW-0067">ATP-binding</keyword>
<evidence type="ECO:0000256" key="1">
    <source>
        <dbReference type="ARBA" id="ARBA00010638"/>
    </source>
</evidence>
<comment type="cofactor">
    <cofactor evidence="4">
        <name>Mg(2+)</name>
        <dbReference type="ChEBI" id="CHEBI:18420"/>
    </cofactor>
</comment>
<dbReference type="SUPFAM" id="SSF100950">
    <property type="entry name" value="NagB/RpiA/CoA transferase-like"/>
    <property type="match status" value="1"/>
</dbReference>
<dbReference type="Gene3D" id="3.40.50.10420">
    <property type="entry name" value="NagB/RpiA/CoA transferase-like"/>
    <property type="match status" value="1"/>
</dbReference>
<dbReference type="GO" id="GO:0030272">
    <property type="term" value="F:5-formyltetrahydrofolate cyclo-ligase activity"/>
    <property type="evidence" value="ECO:0007669"/>
    <property type="project" value="UniProtKB-EC"/>
</dbReference>
<dbReference type="NCBIfam" id="TIGR02727">
    <property type="entry name" value="MTHFS_bact"/>
    <property type="match status" value="1"/>
</dbReference>
<evidence type="ECO:0000256" key="4">
    <source>
        <dbReference type="RuleBase" id="RU361279"/>
    </source>
</evidence>
<protein>
    <recommendedName>
        <fullName evidence="4">5-formyltetrahydrofolate cyclo-ligase</fullName>
        <ecNumber evidence="4">6.3.3.2</ecNumber>
    </recommendedName>
</protein>
<comment type="catalytic activity">
    <reaction evidence="4">
        <text>(6S)-5-formyl-5,6,7,8-tetrahydrofolate + ATP = (6R)-5,10-methenyltetrahydrofolate + ADP + phosphate</text>
        <dbReference type="Rhea" id="RHEA:10488"/>
        <dbReference type="ChEBI" id="CHEBI:30616"/>
        <dbReference type="ChEBI" id="CHEBI:43474"/>
        <dbReference type="ChEBI" id="CHEBI:57455"/>
        <dbReference type="ChEBI" id="CHEBI:57457"/>
        <dbReference type="ChEBI" id="CHEBI:456216"/>
        <dbReference type="EC" id="6.3.3.2"/>
    </reaction>
</comment>
<evidence type="ECO:0000313" key="6">
    <source>
        <dbReference type="Proteomes" id="UP000768567"/>
    </source>
</evidence>
<evidence type="ECO:0000256" key="3">
    <source>
        <dbReference type="ARBA" id="ARBA00022840"/>
    </source>
</evidence>
<organism evidence="5 6">
    <name type="scientific">Gemmiger gallinarum</name>
    <dbReference type="NCBI Taxonomy" id="2779354"/>
    <lineage>
        <taxon>Bacteria</taxon>
        <taxon>Bacillati</taxon>
        <taxon>Bacillota</taxon>
        <taxon>Clostridia</taxon>
        <taxon>Eubacteriales</taxon>
        <taxon>Gemmiger</taxon>
    </lineage>
</organism>
<dbReference type="Pfam" id="PF01812">
    <property type="entry name" value="5-FTHF_cyc-lig"/>
    <property type="match status" value="1"/>
</dbReference>
<evidence type="ECO:0000256" key="2">
    <source>
        <dbReference type="ARBA" id="ARBA00022741"/>
    </source>
</evidence>
<dbReference type="PANTHER" id="PTHR23407">
    <property type="entry name" value="ATPASE INHIBITOR/5-FORMYLTETRAHYDROFOLATE CYCLO-LIGASE"/>
    <property type="match status" value="1"/>
</dbReference>
<dbReference type="PANTHER" id="PTHR23407:SF1">
    <property type="entry name" value="5-FORMYLTETRAHYDROFOLATE CYCLO-LIGASE"/>
    <property type="match status" value="1"/>
</dbReference>
<comment type="caution">
    <text evidence="5">The sequence shown here is derived from an EMBL/GenBank/DDBJ whole genome shotgun (WGS) entry which is preliminary data.</text>
</comment>
<keyword evidence="2 4" id="KW-0547">Nucleotide-binding</keyword>
<keyword evidence="6" id="KW-1185">Reference proteome</keyword>
<reference evidence="5 6" key="1">
    <citation type="submission" date="2020-10" db="EMBL/GenBank/DDBJ databases">
        <title>ChiBAC.</title>
        <authorList>
            <person name="Zenner C."/>
            <person name="Hitch T.C.A."/>
            <person name="Clavel T."/>
        </authorList>
    </citation>
    <scope>NUCLEOTIDE SEQUENCE [LARGE SCALE GENOMIC DNA]</scope>
    <source>
        <strain evidence="5 6">DSM 109015</strain>
    </source>
</reference>
<accession>A0ABR9R2I5</accession>
<gene>
    <name evidence="5" type="ORF">INF35_06195</name>
</gene>
<keyword evidence="4" id="KW-0460">Magnesium</keyword>
<keyword evidence="5" id="KW-0436">Ligase</keyword>
<comment type="similarity">
    <text evidence="1 4">Belongs to the 5-formyltetrahydrofolate cyclo-ligase family.</text>
</comment>
<dbReference type="InterPro" id="IPR037171">
    <property type="entry name" value="NagB/RpiA_transferase-like"/>
</dbReference>
<name>A0ABR9R2I5_9FIRM</name>
<dbReference type="Proteomes" id="UP000768567">
    <property type="component" value="Unassembled WGS sequence"/>
</dbReference>
<evidence type="ECO:0000313" key="5">
    <source>
        <dbReference type="EMBL" id="MBE5037367.1"/>
    </source>
</evidence>
<dbReference type="InterPro" id="IPR002698">
    <property type="entry name" value="FTHF_cligase"/>
</dbReference>
<dbReference type="RefSeq" id="WP_193500658.1">
    <property type="nucleotide sequence ID" value="NZ_JADCKC010000002.1"/>
</dbReference>
<proteinExistence type="inferred from homology"/>
<dbReference type="EMBL" id="JADCKC010000002">
    <property type="protein sequence ID" value="MBE5037367.1"/>
    <property type="molecule type" value="Genomic_DNA"/>
</dbReference>